<dbReference type="Proteomes" id="UP000316727">
    <property type="component" value="Unassembled WGS sequence"/>
</dbReference>
<dbReference type="InterPro" id="IPR002302">
    <property type="entry name" value="Leu-tRNA-ligase"/>
</dbReference>
<sequence length="922" mass="106019">MSEYNFNQIEKKWQRYWEENQTFKATATSDKPKYYALDMFPYPSGAGLHVGHPLGYIASDIVSRYKRLKGYNVLHPMGFDAFGLPAEQYAIQTGQHPAITTEQNIERYVEQLKNIGFSFDWEREIRTYEPNYYKWTQWIFMQLFNSYYNYTSDRAESIDKIIAAFEANGNANVNAACDEDTPAFTAEEWKSMNEQQQSEILLKYRLTYVAEAVVNWCPALGTVLANDEVVGGVSERGGYPVERKKMRQWMMRITAYAERLLQGLETIDWPEPIKEMQRNWIGKSVGAELDFSIEGAADKIKVFTTRIDTIFGVSFVVLAPEHELVEQITTAEQRAAVEEYVNVAKNRSERERMTDVKTVSGVFTGAYAVNPLSGDKVQIWIADYVLAGYGTGAVMAVPGHDSRDYAFAKHFGLPIPQVVEGGNIEEEAYAGKEGKIINSGFLNGLEVKEAIKAGIAKAEELGVGKGRTQYRMRDAVFSRQRYWGEPVPVYFKDGVPHLIKVEELPLELPKIDQYLPTETGEPPLGRAVDWKYENQYEYELSTMPGWAGSSWYWYRYMDPQNDSAFADEDVVKYWRNVDLYIGGSEHATGHLLYSRFWNKFMYDLGLVVEQEPFKKLINQGMIQGRSNFVYRINGTNKYVSFGLKDQYETSPLHVDVNIVDNDVLDLEAFKSWRPENADAEFILEDCKYICGVEIEKMSKSKYNVVNPDDIVERQGADTLRMYEMFLGPLEQFKPWNTNGMDGVHKFLKKYWKLFFDKQGNLQVTDEEPTAEELKSLHKTIKKVEEDIERFSFNTSVSTFMICVNELNQLKCHKRAILEPLTVILSPYAPHITEELWEQLGHKESISYAEFPQWKEEYLVENTFEYPVSVNGKMRAKLTFALDAPREEIEKAVLAEEQVTKFFDGKAPKKIIIVPNKIINVVV</sequence>
<feature type="short sequence motif" description="'KMSKS' region" evidence="9">
    <location>
        <begin position="696"/>
        <end position="700"/>
    </location>
</feature>
<comment type="catalytic activity">
    <reaction evidence="8 9">
        <text>tRNA(Leu) + L-leucine + ATP = L-leucyl-tRNA(Leu) + AMP + diphosphate</text>
        <dbReference type="Rhea" id="RHEA:11688"/>
        <dbReference type="Rhea" id="RHEA-COMP:9613"/>
        <dbReference type="Rhea" id="RHEA-COMP:9622"/>
        <dbReference type="ChEBI" id="CHEBI:30616"/>
        <dbReference type="ChEBI" id="CHEBI:33019"/>
        <dbReference type="ChEBI" id="CHEBI:57427"/>
        <dbReference type="ChEBI" id="CHEBI:78442"/>
        <dbReference type="ChEBI" id="CHEBI:78494"/>
        <dbReference type="ChEBI" id="CHEBI:456215"/>
        <dbReference type="EC" id="6.1.1.4"/>
    </reaction>
</comment>
<dbReference type="NCBIfam" id="TIGR00396">
    <property type="entry name" value="leuS_bact"/>
    <property type="match status" value="1"/>
</dbReference>
<comment type="caution">
    <text evidence="14">The sequence shown here is derived from an EMBL/GenBank/DDBJ whole genome shotgun (WGS) entry which is preliminary data.</text>
</comment>
<evidence type="ECO:0000313" key="15">
    <source>
        <dbReference type="Proteomes" id="UP000316727"/>
    </source>
</evidence>
<dbReference type="InterPro" id="IPR014729">
    <property type="entry name" value="Rossmann-like_a/b/a_fold"/>
</dbReference>
<keyword evidence="4 9" id="KW-0547">Nucleotide-binding</keyword>
<dbReference type="Gene3D" id="1.10.730.10">
    <property type="entry name" value="Isoleucyl-tRNA Synthetase, Domain 1"/>
    <property type="match status" value="1"/>
</dbReference>
<dbReference type="Pfam" id="PF08264">
    <property type="entry name" value="Anticodon_1"/>
    <property type="match status" value="1"/>
</dbReference>
<feature type="domain" description="Methionyl/Valyl/Leucyl/Isoleucyl-tRNA synthetase anticodon-binding" evidence="11">
    <location>
        <begin position="773"/>
        <end position="886"/>
    </location>
</feature>
<keyword evidence="2 9" id="KW-0963">Cytoplasm</keyword>
<dbReference type="GO" id="GO:0006429">
    <property type="term" value="P:leucyl-tRNA aminoacylation"/>
    <property type="evidence" value="ECO:0007669"/>
    <property type="project" value="UniProtKB-UniRule"/>
</dbReference>
<dbReference type="SUPFAM" id="SSF47323">
    <property type="entry name" value="Anticodon-binding domain of a subclass of class I aminoacyl-tRNA synthetases"/>
    <property type="match status" value="1"/>
</dbReference>
<comment type="caution">
    <text evidence="9">Lacks conserved residue(s) required for the propagation of feature annotation.</text>
</comment>
<name>A0A501WFP7_9BACT</name>
<dbReference type="SUPFAM" id="SSF52374">
    <property type="entry name" value="Nucleotidylyl transferase"/>
    <property type="match status" value="1"/>
</dbReference>
<comment type="similarity">
    <text evidence="1 9 10">Belongs to the class-I aminoacyl-tRNA synthetase family.</text>
</comment>
<dbReference type="EMBL" id="VFRQ01000001">
    <property type="protein sequence ID" value="TPE45807.1"/>
    <property type="molecule type" value="Genomic_DNA"/>
</dbReference>
<evidence type="ECO:0000259" key="11">
    <source>
        <dbReference type="Pfam" id="PF08264"/>
    </source>
</evidence>
<evidence type="ECO:0000256" key="10">
    <source>
        <dbReference type="RuleBase" id="RU363039"/>
    </source>
</evidence>
<organism evidence="14 15">
    <name type="scientific">Pontibacter mangrovi</name>
    <dbReference type="NCBI Taxonomy" id="2589816"/>
    <lineage>
        <taxon>Bacteria</taxon>
        <taxon>Pseudomonadati</taxon>
        <taxon>Bacteroidota</taxon>
        <taxon>Cytophagia</taxon>
        <taxon>Cytophagales</taxon>
        <taxon>Hymenobacteraceae</taxon>
        <taxon>Pontibacter</taxon>
    </lineage>
</organism>
<feature type="domain" description="Leucyl-tRNA synthetase editing" evidence="13">
    <location>
        <begin position="278"/>
        <end position="456"/>
    </location>
</feature>
<evidence type="ECO:0000259" key="13">
    <source>
        <dbReference type="Pfam" id="PF13603"/>
    </source>
</evidence>
<dbReference type="GO" id="GO:0004823">
    <property type="term" value="F:leucine-tRNA ligase activity"/>
    <property type="evidence" value="ECO:0007669"/>
    <property type="project" value="UniProtKB-UniRule"/>
</dbReference>
<dbReference type="OrthoDB" id="9810365at2"/>
<dbReference type="FunFam" id="3.40.50.620:FF:000056">
    <property type="entry name" value="Leucine--tRNA ligase"/>
    <property type="match status" value="1"/>
</dbReference>
<comment type="subcellular location">
    <subcellularLocation>
        <location evidence="9">Cytoplasm</location>
    </subcellularLocation>
</comment>
<dbReference type="InterPro" id="IPR009008">
    <property type="entry name" value="Val/Leu/Ile-tRNA-synth_edit"/>
</dbReference>
<dbReference type="InterPro" id="IPR013155">
    <property type="entry name" value="M/V/L/I-tRNA-synth_anticd-bd"/>
</dbReference>
<keyword evidence="6 9" id="KW-0648">Protein biosynthesis</keyword>
<dbReference type="AlphaFoldDB" id="A0A501WFP7"/>
<dbReference type="HAMAP" id="MF_00049_B">
    <property type="entry name" value="Leu_tRNA_synth_B"/>
    <property type="match status" value="1"/>
</dbReference>
<dbReference type="EC" id="6.1.1.4" evidence="9"/>
<accession>A0A501WFP7</accession>
<dbReference type="PRINTS" id="PR00985">
    <property type="entry name" value="TRNASYNTHLEU"/>
</dbReference>
<dbReference type="PANTHER" id="PTHR43740">
    <property type="entry name" value="LEUCYL-TRNA SYNTHETASE"/>
    <property type="match status" value="1"/>
</dbReference>
<gene>
    <name evidence="9" type="primary">leuS</name>
    <name evidence="14" type="ORF">FJM65_00210</name>
</gene>
<protein>
    <recommendedName>
        <fullName evidence="9">Leucine--tRNA ligase</fullName>
        <ecNumber evidence="9">6.1.1.4</ecNumber>
    </recommendedName>
    <alternativeName>
        <fullName evidence="9">Leucyl-tRNA synthetase</fullName>
        <shortName evidence="9">LeuRS</shortName>
    </alternativeName>
</protein>
<dbReference type="InterPro" id="IPR009080">
    <property type="entry name" value="tRNAsynth_Ia_anticodon-bd"/>
</dbReference>
<keyword evidence="3 9" id="KW-0436">Ligase</keyword>
<evidence type="ECO:0000256" key="9">
    <source>
        <dbReference type="HAMAP-Rule" id="MF_00049"/>
    </source>
</evidence>
<dbReference type="CDD" id="cd07958">
    <property type="entry name" value="Anticodon_Ia_Leu_BEm"/>
    <property type="match status" value="1"/>
</dbReference>
<evidence type="ECO:0000256" key="5">
    <source>
        <dbReference type="ARBA" id="ARBA00022840"/>
    </source>
</evidence>
<evidence type="ECO:0000256" key="2">
    <source>
        <dbReference type="ARBA" id="ARBA00022490"/>
    </source>
</evidence>
<keyword evidence="15" id="KW-1185">Reference proteome</keyword>
<feature type="binding site" evidence="9">
    <location>
        <position position="699"/>
    </location>
    <ligand>
        <name>ATP</name>
        <dbReference type="ChEBI" id="CHEBI:30616"/>
    </ligand>
</feature>
<dbReference type="CDD" id="cd00812">
    <property type="entry name" value="LeuRS_core"/>
    <property type="match status" value="1"/>
</dbReference>
<dbReference type="PROSITE" id="PS00178">
    <property type="entry name" value="AA_TRNA_LIGASE_I"/>
    <property type="match status" value="1"/>
</dbReference>
<dbReference type="RefSeq" id="WP_140618134.1">
    <property type="nucleotide sequence ID" value="NZ_VFRQ01000001.1"/>
</dbReference>
<evidence type="ECO:0000256" key="6">
    <source>
        <dbReference type="ARBA" id="ARBA00022917"/>
    </source>
</evidence>
<dbReference type="PANTHER" id="PTHR43740:SF2">
    <property type="entry name" value="LEUCINE--TRNA LIGASE, MITOCHONDRIAL"/>
    <property type="match status" value="1"/>
</dbReference>
<reference evidence="14 15" key="1">
    <citation type="submission" date="2019-06" db="EMBL/GenBank/DDBJ databases">
        <title>A novel bacterium of genus Pontibacter, isolated from marine sediment.</title>
        <authorList>
            <person name="Huang H."/>
            <person name="Mo K."/>
            <person name="Hu Y."/>
        </authorList>
    </citation>
    <scope>NUCLEOTIDE SEQUENCE [LARGE SCALE GENOMIC DNA]</scope>
    <source>
        <strain evidence="14 15">HB172049</strain>
    </source>
</reference>
<dbReference type="GO" id="GO:0002161">
    <property type="term" value="F:aminoacyl-tRNA deacylase activity"/>
    <property type="evidence" value="ECO:0007669"/>
    <property type="project" value="InterPro"/>
</dbReference>
<dbReference type="Pfam" id="PF13603">
    <property type="entry name" value="tRNA-synt_1_2"/>
    <property type="match status" value="1"/>
</dbReference>
<dbReference type="GO" id="GO:0005829">
    <property type="term" value="C:cytosol"/>
    <property type="evidence" value="ECO:0007669"/>
    <property type="project" value="TreeGrafter"/>
</dbReference>
<evidence type="ECO:0000313" key="14">
    <source>
        <dbReference type="EMBL" id="TPE45807.1"/>
    </source>
</evidence>
<dbReference type="SUPFAM" id="SSF50677">
    <property type="entry name" value="ValRS/IleRS/LeuRS editing domain"/>
    <property type="match status" value="1"/>
</dbReference>
<keyword evidence="7 9" id="KW-0030">Aminoacyl-tRNA synthetase</keyword>
<dbReference type="InterPro" id="IPR015413">
    <property type="entry name" value="Methionyl/Leucyl_tRNA_Synth"/>
</dbReference>
<feature type="domain" description="Methionyl/Leucyl tRNA synthetase" evidence="12">
    <location>
        <begin position="40"/>
        <end position="160"/>
    </location>
</feature>
<evidence type="ECO:0000256" key="8">
    <source>
        <dbReference type="ARBA" id="ARBA00047469"/>
    </source>
</evidence>
<evidence type="ECO:0000256" key="7">
    <source>
        <dbReference type="ARBA" id="ARBA00023146"/>
    </source>
</evidence>
<dbReference type="InterPro" id="IPR025709">
    <property type="entry name" value="Leu_tRNA-synth_edit"/>
</dbReference>
<dbReference type="GO" id="GO:0005524">
    <property type="term" value="F:ATP binding"/>
    <property type="evidence" value="ECO:0007669"/>
    <property type="project" value="UniProtKB-UniRule"/>
</dbReference>
<evidence type="ECO:0000256" key="3">
    <source>
        <dbReference type="ARBA" id="ARBA00022598"/>
    </source>
</evidence>
<proteinExistence type="inferred from homology"/>
<dbReference type="Gene3D" id="3.40.50.620">
    <property type="entry name" value="HUPs"/>
    <property type="match status" value="3"/>
</dbReference>
<evidence type="ECO:0000256" key="1">
    <source>
        <dbReference type="ARBA" id="ARBA00005594"/>
    </source>
</evidence>
<evidence type="ECO:0000259" key="12">
    <source>
        <dbReference type="Pfam" id="PF09334"/>
    </source>
</evidence>
<dbReference type="Pfam" id="PF09334">
    <property type="entry name" value="tRNA-synt_1g"/>
    <property type="match status" value="1"/>
</dbReference>
<evidence type="ECO:0000256" key="4">
    <source>
        <dbReference type="ARBA" id="ARBA00022741"/>
    </source>
</evidence>
<dbReference type="FunFam" id="3.40.50.620:FF:000060">
    <property type="entry name" value="Leucine--tRNA ligase"/>
    <property type="match status" value="1"/>
</dbReference>
<dbReference type="InterPro" id="IPR001412">
    <property type="entry name" value="aa-tRNA-synth_I_CS"/>
</dbReference>
<keyword evidence="5 9" id="KW-0067">ATP-binding</keyword>
<dbReference type="FunFam" id="1.10.730.10:FF:000011">
    <property type="entry name" value="Leucine--tRNA ligase chloroplastic/mitochondrial"/>
    <property type="match status" value="1"/>
</dbReference>